<comment type="caution">
    <text evidence="5">The sequence shown here is derived from an EMBL/GenBank/DDBJ whole genome shotgun (WGS) entry which is preliminary data.</text>
</comment>
<dbReference type="InterPro" id="IPR050204">
    <property type="entry name" value="AraC_XylS_family_regulators"/>
</dbReference>
<name>A0ABX2T7Q7_9PROT</name>
<keyword evidence="3" id="KW-0804">Transcription</keyword>
<accession>A0ABX2T7Q7</accession>
<keyword evidence="6" id="KW-1185">Reference proteome</keyword>
<proteinExistence type="predicted"/>
<dbReference type="InterPro" id="IPR018060">
    <property type="entry name" value="HTH_AraC"/>
</dbReference>
<evidence type="ECO:0000313" key="5">
    <source>
        <dbReference type="EMBL" id="NYZ20354.1"/>
    </source>
</evidence>
<dbReference type="EMBL" id="JABFDB010000006">
    <property type="protein sequence ID" value="NYZ20354.1"/>
    <property type="molecule type" value="Genomic_DNA"/>
</dbReference>
<dbReference type="Gene3D" id="1.10.10.60">
    <property type="entry name" value="Homeodomain-like"/>
    <property type="match status" value="2"/>
</dbReference>
<dbReference type="SMART" id="SM00342">
    <property type="entry name" value="HTH_ARAC"/>
    <property type="match status" value="1"/>
</dbReference>
<feature type="domain" description="HTH araC/xylS-type" evidence="4">
    <location>
        <begin position="216"/>
        <end position="311"/>
    </location>
</feature>
<dbReference type="InterPro" id="IPR009057">
    <property type="entry name" value="Homeodomain-like_sf"/>
</dbReference>
<dbReference type="InterPro" id="IPR032783">
    <property type="entry name" value="AraC_lig"/>
</dbReference>
<evidence type="ECO:0000256" key="1">
    <source>
        <dbReference type="ARBA" id="ARBA00023015"/>
    </source>
</evidence>
<evidence type="ECO:0000256" key="2">
    <source>
        <dbReference type="ARBA" id="ARBA00023125"/>
    </source>
</evidence>
<protein>
    <submittedName>
        <fullName evidence="5">AraC family transcriptional regulator</fullName>
    </submittedName>
</protein>
<keyword evidence="2" id="KW-0238">DNA-binding</keyword>
<keyword evidence="1" id="KW-0805">Transcription regulation</keyword>
<dbReference type="InterPro" id="IPR018062">
    <property type="entry name" value="HTH_AraC-typ_CS"/>
</dbReference>
<dbReference type="Proteomes" id="UP000584642">
    <property type="component" value="Unassembled WGS sequence"/>
</dbReference>
<dbReference type="SUPFAM" id="SSF46689">
    <property type="entry name" value="Homeodomain-like"/>
    <property type="match status" value="2"/>
</dbReference>
<dbReference type="Pfam" id="PF12852">
    <property type="entry name" value="Cupin_6"/>
    <property type="match status" value="1"/>
</dbReference>
<organism evidence="5 6">
    <name type="scientific">Azospirillum oleiclasticum</name>
    <dbReference type="NCBI Taxonomy" id="2735135"/>
    <lineage>
        <taxon>Bacteria</taxon>
        <taxon>Pseudomonadati</taxon>
        <taxon>Pseudomonadota</taxon>
        <taxon>Alphaproteobacteria</taxon>
        <taxon>Rhodospirillales</taxon>
        <taxon>Azospirillaceae</taxon>
        <taxon>Azospirillum</taxon>
    </lineage>
</organism>
<dbReference type="PROSITE" id="PS00041">
    <property type="entry name" value="HTH_ARAC_FAMILY_1"/>
    <property type="match status" value="1"/>
</dbReference>
<dbReference type="Pfam" id="PF12833">
    <property type="entry name" value="HTH_18"/>
    <property type="match status" value="1"/>
</dbReference>
<dbReference type="PANTHER" id="PTHR46796">
    <property type="entry name" value="HTH-TYPE TRANSCRIPTIONAL ACTIVATOR RHAS-RELATED"/>
    <property type="match status" value="1"/>
</dbReference>
<gene>
    <name evidence="5" type="ORF">HND93_11570</name>
</gene>
<evidence type="ECO:0000259" key="4">
    <source>
        <dbReference type="PROSITE" id="PS01124"/>
    </source>
</evidence>
<dbReference type="PROSITE" id="PS01124">
    <property type="entry name" value="HTH_ARAC_FAMILY_2"/>
    <property type="match status" value="1"/>
</dbReference>
<evidence type="ECO:0000256" key="3">
    <source>
        <dbReference type="ARBA" id="ARBA00023163"/>
    </source>
</evidence>
<sequence>MHHVRSAMVLSRSYNVAADPLSDVVTVLGGRSVRLTRLEASGDWALGFPAQARLKFVALLRGGCCILLPDHPPRRMAEGDVFLIGHTAYTVASEPGIEPIDGTPLYREPGHDVARLNGDDTVLLGGGIAFTGIGGGFMLDALPVFLRIGRASPSATAVSRTLELLDAETVDGRPGSSVVTMRLADVLLVEAIRAYVADQGESCVGWIGALGDRQIGEALRLMHGEIDRPWTVASLAARVGMSRSAFSSRFSSRVGRPPLDYLTHWRMLVARRLLSEERADVASIASAVGYTSQSAFGHAYKRTFGHSPRRP</sequence>
<dbReference type="PANTHER" id="PTHR46796:SF7">
    <property type="entry name" value="ARAC FAMILY TRANSCRIPTIONAL REGULATOR"/>
    <property type="match status" value="1"/>
</dbReference>
<evidence type="ECO:0000313" key="6">
    <source>
        <dbReference type="Proteomes" id="UP000584642"/>
    </source>
</evidence>
<reference evidence="5 6" key="1">
    <citation type="submission" date="2020-05" db="EMBL/GenBank/DDBJ databases">
        <title>Azospirillum oleiclasticum sp. nov, a nitrogen-fixing and heavy crude oil-emulsifying bacterium isolated from the crude oil of Yumen Oilfield.</title>
        <authorList>
            <person name="Wu D."/>
            <person name="Cai M."/>
            <person name="Zhang X."/>
        </authorList>
    </citation>
    <scope>NUCLEOTIDE SEQUENCE [LARGE SCALE GENOMIC DNA]</scope>
    <source>
        <strain evidence="5 6">ROY-1-1-2</strain>
    </source>
</reference>